<evidence type="ECO:0000256" key="8">
    <source>
        <dbReference type="ARBA" id="ARBA00023136"/>
    </source>
</evidence>
<keyword evidence="6 10" id="KW-1133">Transmembrane helix</keyword>
<proteinExistence type="inferred from homology"/>
<keyword evidence="9 10" id="KW-0275">Fatty acid biosynthesis</keyword>
<evidence type="ECO:0000313" key="11">
    <source>
        <dbReference type="EMBL" id="KAK9738407.1"/>
    </source>
</evidence>
<comment type="caution">
    <text evidence="10">Lacks conserved residue(s) required for the propagation of feature annotation.</text>
</comment>
<evidence type="ECO:0000256" key="2">
    <source>
        <dbReference type="ARBA" id="ARBA00022516"/>
    </source>
</evidence>
<protein>
    <recommendedName>
        <fullName evidence="10">Elongation of very long chain fatty acids protein</fullName>
        <ecNumber evidence="10">2.3.1.199</ecNumber>
    </recommendedName>
    <alternativeName>
        <fullName evidence="10">Very-long-chain 3-oxoacyl-CoA synthase</fullName>
    </alternativeName>
</protein>
<organism evidence="11 12">
    <name type="scientific">Popillia japonica</name>
    <name type="common">Japanese beetle</name>
    <dbReference type="NCBI Taxonomy" id="7064"/>
    <lineage>
        <taxon>Eukaryota</taxon>
        <taxon>Metazoa</taxon>
        <taxon>Ecdysozoa</taxon>
        <taxon>Arthropoda</taxon>
        <taxon>Hexapoda</taxon>
        <taxon>Insecta</taxon>
        <taxon>Pterygota</taxon>
        <taxon>Neoptera</taxon>
        <taxon>Endopterygota</taxon>
        <taxon>Coleoptera</taxon>
        <taxon>Polyphaga</taxon>
        <taxon>Scarabaeiformia</taxon>
        <taxon>Scarabaeidae</taxon>
        <taxon>Rutelinae</taxon>
        <taxon>Popillia</taxon>
    </lineage>
</organism>
<dbReference type="GO" id="GO:0019367">
    <property type="term" value="P:fatty acid elongation, saturated fatty acid"/>
    <property type="evidence" value="ECO:0007669"/>
    <property type="project" value="TreeGrafter"/>
</dbReference>
<comment type="subcellular location">
    <subcellularLocation>
        <location evidence="1">Membrane</location>
        <topology evidence="1">Multi-pass membrane protein</topology>
    </subcellularLocation>
</comment>
<keyword evidence="2 10" id="KW-0444">Lipid biosynthesis</keyword>
<dbReference type="Proteomes" id="UP001458880">
    <property type="component" value="Unassembled WGS sequence"/>
</dbReference>
<evidence type="ECO:0000256" key="1">
    <source>
        <dbReference type="ARBA" id="ARBA00004141"/>
    </source>
</evidence>
<comment type="catalytic activity">
    <reaction evidence="10">
        <text>a very-long-chain acyl-CoA + malonyl-CoA + H(+) = a very-long-chain 3-oxoacyl-CoA + CO2 + CoA</text>
        <dbReference type="Rhea" id="RHEA:32727"/>
        <dbReference type="ChEBI" id="CHEBI:15378"/>
        <dbReference type="ChEBI" id="CHEBI:16526"/>
        <dbReference type="ChEBI" id="CHEBI:57287"/>
        <dbReference type="ChEBI" id="CHEBI:57384"/>
        <dbReference type="ChEBI" id="CHEBI:90725"/>
        <dbReference type="ChEBI" id="CHEBI:90736"/>
        <dbReference type="EC" id="2.3.1.199"/>
    </reaction>
</comment>
<dbReference type="GO" id="GO:0030148">
    <property type="term" value="P:sphingolipid biosynthetic process"/>
    <property type="evidence" value="ECO:0007669"/>
    <property type="project" value="TreeGrafter"/>
</dbReference>
<evidence type="ECO:0000256" key="10">
    <source>
        <dbReference type="RuleBase" id="RU361115"/>
    </source>
</evidence>
<evidence type="ECO:0000313" key="12">
    <source>
        <dbReference type="Proteomes" id="UP001458880"/>
    </source>
</evidence>
<accession>A0AAW1LYJ5</accession>
<dbReference type="GO" id="GO:0009922">
    <property type="term" value="F:fatty acid elongase activity"/>
    <property type="evidence" value="ECO:0007669"/>
    <property type="project" value="UniProtKB-EC"/>
</dbReference>
<evidence type="ECO:0000256" key="4">
    <source>
        <dbReference type="ARBA" id="ARBA00022692"/>
    </source>
</evidence>
<dbReference type="Pfam" id="PF01151">
    <property type="entry name" value="ELO"/>
    <property type="match status" value="1"/>
</dbReference>
<evidence type="ECO:0000256" key="7">
    <source>
        <dbReference type="ARBA" id="ARBA00023098"/>
    </source>
</evidence>
<keyword evidence="8 10" id="KW-0472">Membrane</keyword>
<dbReference type="InterPro" id="IPR002076">
    <property type="entry name" value="ELO_fam"/>
</dbReference>
<keyword evidence="12" id="KW-1185">Reference proteome</keyword>
<name>A0AAW1LYJ5_POPJA</name>
<evidence type="ECO:0000256" key="5">
    <source>
        <dbReference type="ARBA" id="ARBA00022832"/>
    </source>
</evidence>
<reference evidence="11 12" key="1">
    <citation type="journal article" date="2024" name="BMC Genomics">
        <title>De novo assembly and annotation of Popillia japonica's genome with initial clues to its potential as an invasive pest.</title>
        <authorList>
            <person name="Cucini C."/>
            <person name="Boschi S."/>
            <person name="Funari R."/>
            <person name="Cardaioli E."/>
            <person name="Iannotti N."/>
            <person name="Marturano G."/>
            <person name="Paoli F."/>
            <person name="Bruttini M."/>
            <person name="Carapelli A."/>
            <person name="Frati F."/>
            <person name="Nardi F."/>
        </authorList>
    </citation>
    <scope>NUCLEOTIDE SEQUENCE [LARGE SCALE GENOMIC DNA]</scope>
    <source>
        <strain evidence="11">DMR45628</strain>
    </source>
</reference>
<dbReference type="GO" id="GO:0034626">
    <property type="term" value="P:fatty acid elongation, polyunsaturated fatty acid"/>
    <property type="evidence" value="ECO:0007669"/>
    <property type="project" value="TreeGrafter"/>
</dbReference>
<dbReference type="EC" id="2.3.1.199" evidence="10"/>
<dbReference type="PANTHER" id="PTHR11157">
    <property type="entry name" value="FATTY ACID ACYL TRANSFERASE-RELATED"/>
    <property type="match status" value="1"/>
</dbReference>
<evidence type="ECO:0000256" key="3">
    <source>
        <dbReference type="ARBA" id="ARBA00022679"/>
    </source>
</evidence>
<comment type="similarity">
    <text evidence="10">Belongs to the ELO family.</text>
</comment>
<feature type="transmembrane region" description="Helical" evidence="10">
    <location>
        <begin position="28"/>
        <end position="45"/>
    </location>
</feature>
<dbReference type="GO" id="GO:0042761">
    <property type="term" value="P:very long-chain fatty acid biosynthetic process"/>
    <property type="evidence" value="ECO:0007669"/>
    <property type="project" value="TreeGrafter"/>
</dbReference>
<evidence type="ECO:0000256" key="6">
    <source>
        <dbReference type="ARBA" id="ARBA00022989"/>
    </source>
</evidence>
<keyword evidence="3 10" id="KW-0808">Transferase</keyword>
<dbReference type="GO" id="GO:0034625">
    <property type="term" value="P:fatty acid elongation, monounsaturated fatty acid"/>
    <property type="evidence" value="ECO:0007669"/>
    <property type="project" value="TreeGrafter"/>
</dbReference>
<feature type="transmembrane region" description="Helical" evidence="10">
    <location>
        <begin position="57"/>
        <end position="78"/>
    </location>
</feature>
<dbReference type="AlphaFoldDB" id="A0AAW1LYJ5"/>
<dbReference type="EMBL" id="JASPKY010000087">
    <property type="protein sequence ID" value="KAK9738407.1"/>
    <property type="molecule type" value="Genomic_DNA"/>
</dbReference>
<comment type="caution">
    <text evidence="11">The sequence shown here is derived from an EMBL/GenBank/DDBJ whole genome shotgun (WGS) entry which is preliminary data.</text>
</comment>
<gene>
    <name evidence="11" type="ORF">QE152_g9874</name>
</gene>
<evidence type="ECO:0000256" key="9">
    <source>
        <dbReference type="ARBA" id="ARBA00023160"/>
    </source>
</evidence>
<dbReference type="PANTHER" id="PTHR11157:SF22">
    <property type="entry name" value="ELONGATION OF VERY LONG CHAIN FATTY ACIDS PROTEIN"/>
    <property type="match status" value="1"/>
</dbReference>
<keyword evidence="4 10" id="KW-0812">Transmembrane</keyword>
<sequence>MRYAITSFTYVVISMGPEYQKYIWWKKYLTTLQLVQFVIVFVHSAQLHYVDCGYPTFMGYLLLLHSSIFLVLFGHFYYETYTPSKKQIKQE</sequence>
<dbReference type="GO" id="GO:0005789">
    <property type="term" value="C:endoplasmic reticulum membrane"/>
    <property type="evidence" value="ECO:0007669"/>
    <property type="project" value="TreeGrafter"/>
</dbReference>
<keyword evidence="5 10" id="KW-0276">Fatty acid metabolism</keyword>
<keyword evidence="7 10" id="KW-0443">Lipid metabolism</keyword>